<dbReference type="RefSeq" id="XP_001794525.1">
    <property type="nucleotide sequence ID" value="XM_001794473.1"/>
</dbReference>
<feature type="transmembrane region" description="Helical" evidence="1">
    <location>
        <begin position="77"/>
        <end position="103"/>
    </location>
</feature>
<dbReference type="VEuPathDB" id="FungiDB:JI435_040980"/>
<evidence type="ECO:0000256" key="1">
    <source>
        <dbReference type="SAM" id="Phobius"/>
    </source>
</evidence>
<dbReference type="Pfam" id="PF20345">
    <property type="entry name" value="DUF6640"/>
    <property type="match status" value="1"/>
</dbReference>
<keyword evidence="1" id="KW-0472">Membrane</keyword>
<dbReference type="Proteomes" id="UP000663193">
    <property type="component" value="Chromosome 8"/>
</dbReference>
<protein>
    <submittedName>
        <fullName evidence="2">Uncharacterized protein</fullName>
    </submittedName>
</protein>
<dbReference type="EMBL" id="CP069030">
    <property type="protein sequence ID" value="QRC97993.1"/>
    <property type="molecule type" value="Genomic_DNA"/>
</dbReference>
<dbReference type="KEGG" id="pno:SNOG_04098"/>
<feature type="transmembrane region" description="Helical" evidence="1">
    <location>
        <begin position="115"/>
        <end position="133"/>
    </location>
</feature>
<organism evidence="2 3">
    <name type="scientific">Phaeosphaeria nodorum (strain SN15 / ATCC MYA-4574 / FGSC 10173)</name>
    <name type="common">Glume blotch fungus</name>
    <name type="synonym">Parastagonospora nodorum</name>
    <dbReference type="NCBI Taxonomy" id="321614"/>
    <lineage>
        <taxon>Eukaryota</taxon>
        <taxon>Fungi</taxon>
        <taxon>Dikarya</taxon>
        <taxon>Ascomycota</taxon>
        <taxon>Pezizomycotina</taxon>
        <taxon>Dothideomycetes</taxon>
        <taxon>Pleosporomycetidae</taxon>
        <taxon>Pleosporales</taxon>
        <taxon>Pleosporineae</taxon>
        <taxon>Phaeosphaeriaceae</taxon>
        <taxon>Parastagonospora</taxon>
    </lineage>
</organism>
<evidence type="ECO:0000313" key="3">
    <source>
        <dbReference type="Proteomes" id="UP000663193"/>
    </source>
</evidence>
<feature type="transmembrane region" description="Helical" evidence="1">
    <location>
        <begin position="7"/>
        <end position="26"/>
    </location>
</feature>
<reference evidence="3" key="1">
    <citation type="journal article" date="2021" name="BMC Genomics">
        <title>Chromosome-level genome assembly and manually-curated proteome of model necrotroph Parastagonospora nodorum Sn15 reveals a genome-wide trove of candidate effector homologs, and redundancy of virulence-related functions within an accessory chromosome.</title>
        <authorList>
            <person name="Bertazzoni S."/>
            <person name="Jones D.A.B."/>
            <person name="Phan H.T."/>
            <person name="Tan K.-C."/>
            <person name="Hane J.K."/>
        </authorList>
    </citation>
    <scope>NUCLEOTIDE SEQUENCE [LARGE SCALE GENOMIC DNA]</scope>
    <source>
        <strain evidence="3">SN15 / ATCC MYA-4574 / FGSC 10173)</strain>
    </source>
</reference>
<dbReference type="OrthoDB" id="2819018at2759"/>
<evidence type="ECO:0000313" key="2">
    <source>
        <dbReference type="EMBL" id="QRC97993.1"/>
    </source>
</evidence>
<proteinExistence type="predicted"/>
<feature type="transmembrane region" description="Helical" evidence="1">
    <location>
        <begin position="46"/>
        <end position="65"/>
    </location>
</feature>
<dbReference type="OMA" id="DWSHTHV"/>
<accession>A0A7U2I147</accession>
<gene>
    <name evidence="2" type="ORF">JI435_040980</name>
</gene>
<keyword evidence="3" id="KW-1185">Reference proteome</keyword>
<keyword evidence="1" id="KW-1133">Transmembrane helix</keyword>
<name>A0A7U2I147_PHANO</name>
<sequence length="147" mass="16406">MPSTFTPGKSVISLIALITTIAPYLADWNETHIYNPNWPPHARYHNGQTMSMGLFTGLITLYVLHFSRSTFSPDVQIANLTWICVLHTVYYGSSLSGILYPGAQWMDPEFGEGSPQLYGFPVLIGIVWIGWALEKGRIARVSSLKET</sequence>
<dbReference type="InterPro" id="IPR046580">
    <property type="entry name" value="DUF6640"/>
</dbReference>
<dbReference type="AlphaFoldDB" id="A0A7U2I147"/>
<keyword evidence="1" id="KW-0812">Transmembrane</keyword>